<dbReference type="InterPro" id="IPR044925">
    <property type="entry name" value="His-Me_finger_sf"/>
</dbReference>
<evidence type="ECO:0008006" key="3">
    <source>
        <dbReference type="Google" id="ProtNLM"/>
    </source>
</evidence>
<dbReference type="EMBL" id="CP095053">
    <property type="protein sequence ID" value="UOR05848.1"/>
    <property type="molecule type" value="Genomic_DNA"/>
</dbReference>
<sequence length="102" mass="11703">METNNFERWLPAAFNPGFEVSDFGNVRFVDSKELCELRKGADGFIYANLDLPVHYLVAGTWQPHLTGEKLVEGKFKVKHIDGDTTNNQYDNLFAYMPQLTLF</sequence>
<proteinExistence type="predicted"/>
<dbReference type="Proteomes" id="UP000829925">
    <property type="component" value="Chromosome"/>
</dbReference>
<gene>
    <name evidence="1" type="ORF">MUN82_01820</name>
</gene>
<name>A0A8T9SUS7_9BACT</name>
<evidence type="ECO:0000313" key="2">
    <source>
        <dbReference type="Proteomes" id="UP000829925"/>
    </source>
</evidence>
<evidence type="ECO:0000313" key="1">
    <source>
        <dbReference type="EMBL" id="UOR05848.1"/>
    </source>
</evidence>
<dbReference type="RefSeq" id="WP_245094421.1">
    <property type="nucleotide sequence ID" value="NZ_CP095053.1"/>
</dbReference>
<keyword evidence="2" id="KW-1185">Reference proteome</keyword>
<dbReference type="Gene3D" id="3.90.75.20">
    <property type="match status" value="1"/>
</dbReference>
<dbReference type="SUPFAM" id="SSF54060">
    <property type="entry name" value="His-Me finger endonucleases"/>
    <property type="match status" value="1"/>
</dbReference>
<accession>A0A8T9SUS7</accession>
<dbReference type="AlphaFoldDB" id="A0A8T9SUS7"/>
<organism evidence="1 2">
    <name type="scientific">Hymenobacter aerilatus</name>
    <dbReference type="NCBI Taxonomy" id="2932251"/>
    <lineage>
        <taxon>Bacteria</taxon>
        <taxon>Pseudomonadati</taxon>
        <taxon>Bacteroidota</taxon>
        <taxon>Cytophagia</taxon>
        <taxon>Cytophagales</taxon>
        <taxon>Hymenobacteraceae</taxon>
        <taxon>Hymenobacter</taxon>
    </lineage>
</organism>
<dbReference type="KEGG" id="haei:MUN82_01820"/>
<protein>
    <recommendedName>
        <fullName evidence="3">HNH nuclease domain-containing protein</fullName>
    </recommendedName>
</protein>
<reference evidence="1 2" key="1">
    <citation type="submission" date="2022-04" db="EMBL/GenBank/DDBJ databases">
        <title>Hymenobacter sp. isolated from the air.</title>
        <authorList>
            <person name="Won M."/>
            <person name="Lee C.-M."/>
            <person name="Woen H.-Y."/>
            <person name="Kwon S.-W."/>
        </authorList>
    </citation>
    <scope>NUCLEOTIDE SEQUENCE [LARGE SCALE GENOMIC DNA]</scope>
    <source>
        <strain evidence="2">5413 J-13</strain>
    </source>
</reference>